<evidence type="ECO:0000313" key="2">
    <source>
        <dbReference type="Proteomes" id="UP000219621"/>
    </source>
</evidence>
<reference evidence="1 2" key="1">
    <citation type="submission" date="2017-09" db="EMBL/GenBank/DDBJ databases">
        <authorList>
            <person name="Ehlers B."/>
            <person name="Leendertz F.H."/>
        </authorList>
    </citation>
    <scope>NUCLEOTIDE SEQUENCE [LARGE SCALE GENOMIC DNA]</scope>
    <source>
        <strain evidence="1 2">USBA 140</strain>
    </source>
</reference>
<dbReference type="EMBL" id="OCNJ01000013">
    <property type="protein sequence ID" value="SOE00496.1"/>
    <property type="molecule type" value="Genomic_DNA"/>
</dbReference>
<name>A0A286GZ61_9PROT</name>
<dbReference type="RefSeq" id="WP_097281237.1">
    <property type="nucleotide sequence ID" value="NZ_OCNJ01000013.1"/>
</dbReference>
<gene>
    <name evidence="1" type="ORF">SAMN05421508_1134</name>
</gene>
<accession>A0A286GZ61</accession>
<dbReference type="AlphaFoldDB" id="A0A286GZ61"/>
<proteinExistence type="predicted"/>
<organism evidence="1 2">
    <name type="scientific">Caenispirillum bisanense</name>
    <dbReference type="NCBI Taxonomy" id="414052"/>
    <lineage>
        <taxon>Bacteria</taxon>
        <taxon>Pseudomonadati</taxon>
        <taxon>Pseudomonadota</taxon>
        <taxon>Alphaproteobacteria</taxon>
        <taxon>Rhodospirillales</taxon>
        <taxon>Novispirillaceae</taxon>
        <taxon>Caenispirillum</taxon>
    </lineage>
</organism>
<dbReference type="OrthoDB" id="8446164at2"/>
<keyword evidence="2" id="KW-1185">Reference proteome</keyword>
<evidence type="ECO:0000313" key="1">
    <source>
        <dbReference type="EMBL" id="SOE00496.1"/>
    </source>
</evidence>
<dbReference type="Proteomes" id="UP000219621">
    <property type="component" value="Unassembled WGS sequence"/>
</dbReference>
<sequence length="130" mass="13775">MATAAGSYDFYVRHLRFMARTAAHGDTVVAVMMDQLNRVADGIAAGRGSYVVPAKRLRVTARALAGLAGFLQQQILPEVVAAGNAVGERQVRWVIDTSMETVAALMIHAETTGDGEDCPVTLPPPPEATP</sequence>
<protein>
    <submittedName>
        <fullName evidence="1">Uncharacterized protein</fullName>
    </submittedName>
</protein>